<dbReference type="PROSITE" id="PS51873">
    <property type="entry name" value="TRIAD"/>
    <property type="match status" value="1"/>
</dbReference>
<dbReference type="InterPro" id="IPR013083">
    <property type="entry name" value="Znf_RING/FYVE/PHD"/>
</dbReference>
<dbReference type="SUPFAM" id="SSF57850">
    <property type="entry name" value="RING/U-box"/>
    <property type="match status" value="2"/>
</dbReference>
<evidence type="ECO:0000256" key="4">
    <source>
        <dbReference type="ARBA" id="ARBA00022723"/>
    </source>
</evidence>
<evidence type="ECO:0000259" key="10">
    <source>
        <dbReference type="PROSITE" id="PS50089"/>
    </source>
</evidence>
<evidence type="ECO:0000256" key="1">
    <source>
        <dbReference type="ARBA" id="ARBA00001798"/>
    </source>
</evidence>
<dbReference type="PROSITE" id="PS50089">
    <property type="entry name" value="ZF_RING_2"/>
    <property type="match status" value="1"/>
</dbReference>
<evidence type="ECO:0000256" key="9">
    <source>
        <dbReference type="PROSITE-ProRule" id="PRU00175"/>
    </source>
</evidence>
<dbReference type="Gene3D" id="1.20.120.1750">
    <property type="match status" value="1"/>
</dbReference>
<keyword evidence="4" id="KW-0479">Metal-binding</keyword>
<dbReference type="PANTHER" id="PTHR11685">
    <property type="entry name" value="RBR FAMILY RING FINGER AND IBR DOMAIN-CONTAINING"/>
    <property type="match status" value="1"/>
</dbReference>
<dbReference type="GO" id="GO:0016567">
    <property type="term" value="P:protein ubiquitination"/>
    <property type="evidence" value="ECO:0007669"/>
    <property type="project" value="InterPro"/>
</dbReference>
<evidence type="ECO:0000256" key="3">
    <source>
        <dbReference type="ARBA" id="ARBA00022679"/>
    </source>
</evidence>
<dbReference type="GO" id="GO:0061630">
    <property type="term" value="F:ubiquitin protein ligase activity"/>
    <property type="evidence" value="ECO:0007669"/>
    <property type="project" value="UniProtKB-EC"/>
</dbReference>
<dbReference type="InterPro" id="IPR001841">
    <property type="entry name" value="Znf_RING"/>
</dbReference>
<evidence type="ECO:0000313" key="13">
    <source>
        <dbReference type="Proteomes" id="UP001147695"/>
    </source>
</evidence>
<protein>
    <recommendedName>
        <fullName evidence="2">RBR-type E3 ubiquitin transferase</fullName>
        <ecNumber evidence="2">2.3.2.31</ecNumber>
    </recommendedName>
</protein>
<dbReference type="PROSITE" id="PS00518">
    <property type="entry name" value="ZF_RING_1"/>
    <property type="match status" value="1"/>
</dbReference>
<keyword evidence="7" id="KW-0833">Ubl conjugation pathway</keyword>
<dbReference type="InterPro" id="IPR002867">
    <property type="entry name" value="IBR_dom"/>
</dbReference>
<evidence type="ECO:0000256" key="6">
    <source>
        <dbReference type="ARBA" id="ARBA00022771"/>
    </source>
</evidence>
<evidence type="ECO:0000313" key="12">
    <source>
        <dbReference type="EMBL" id="KAJ5329795.1"/>
    </source>
</evidence>
<sequence length="248" mass="28536">MGTAMSLELDAGMEEALDRYEKDILFQISTLSITAKDEEEDPATDSDFEQSPKCVCCQDRYPLSETIQARCRHFYCSTCVTALFEGALRDESLCPPQCCTTPITLEDAEEFIDHKLATKYRKRVVELLDPDRTYCSEPTCSRYIPQKSTRSHRVVCQCKCGVQTCRKCKQKAHGELGDCVRHFDSLLENLAKVKGWKRCPNCSRLTELSLGCFHIRCICDFEWCYSCGKEWGSCECVLWEEYYLLDHE</sequence>
<dbReference type="InterPro" id="IPR031127">
    <property type="entry name" value="E3_UB_ligase_RBR"/>
</dbReference>
<evidence type="ECO:0000256" key="7">
    <source>
        <dbReference type="ARBA" id="ARBA00022786"/>
    </source>
</evidence>
<dbReference type="InterPro" id="IPR017907">
    <property type="entry name" value="Znf_RING_CS"/>
</dbReference>
<dbReference type="GO" id="GO:0008270">
    <property type="term" value="F:zinc ion binding"/>
    <property type="evidence" value="ECO:0007669"/>
    <property type="project" value="UniProtKB-KW"/>
</dbReference>
<dbReference type="AlphaFoldDB" id="A0A9W9UD27"/>
<dbReference type="EC" id="2.3.2.31" evidence="2"/>
<dbReference type="Pfam" id="PF01485">
    <property type="entry name" value="IBR"/>
    <property type="match status" value="1"/>
</dbReference>
<reference evidence="12" key="1">
    <citation type="submission" date="2022-12" db="EMBL/GenBank/DDBJ databases">
        <authorList>
            <person name="Petersen C."/>
        </authorList>
    </citation>
    <scope>NUCLEOTIDE SEQUENCE</scope>
    <source>
        <strain evidence="12">IBT 35673</strain>
    </source>
</reference>
<accession>A0A9W9UD27</accession>
<keyword evidence="8" id="KW-0862">Zinc</keyword>
<keyword evidence="3" id="KW-0808">Transferase</keyword>
<name>A0A9W9UD27_PENBR</name>
<evidence type="ECO:0000256" key="2">
    <source>
        <dbReference type="ARBA" id="ARBA00012251"/>
    </source>
</evidence>
<reference evidence="12" key="2">
    <citation type="journal article" date="2023" name="IMA Fungus">
        <title>Comparative genomic study of the Penicillium genus elucidates a diverse pangenome and 15 lateral gene transfer events.</title>
        <authorList>
            <person name="Petersen C."/>
            <person name="Sorensen T."/>
            <person name="Nielsen M.R."/>
            <person name="Sondergaard T.E."/>
            <person name="Sorensen J.L."/>
            <person name="Fitzpatrick D.A."/>
            <person name="Frisvad J.C."/>
            <person name="Nielsen K.L."/>
        </authorList>
    </citation>
    <scope>NUCLEOTIDE SEQUENCE</scope>
    <source>
        <strain evidence="12">IBT 35673</strain>
    </source>
</reference>
<feature type="domain" description="RING-type" evidence="10">
    <location>
        <begin position="54"/>
        <end position="95"/>
    </location>
</feature>
<feature type="domain" description="RING-type" evidence="11">
    <location>
        <begin position="49"/>
        <end position="248"/>
    </location>
</feature>
<gene>
    <name evidence="12" type="ORF">N7452_010185</name>
</gene>
<dbReference type="Gene3D" id="3.30.40.10">
    <property type="entry name" value="Zinc/RING finger domain, C3HC4 (zinc finger)"/>
    <property type="match status" value="1"/>
</dbReference>
<dbReference type="CDD" id="cd22584">
    <property type="entry name" value="Rcat_RBR_unk"/>
    <property type="match status" value="1"/>
</dbReference>
<organism evidence="12 13">
    <name type="scientific">Penicillium brevicompactum</name>
    <dbReference type="NCBI Taxonomy" id="5074"/>
    <lineage>
        <taxon>Eukaryota</taxon>
        <taxon>Fungi</taxon>
        <taxon>Dikarya</taxon>
        <taxon>Ascomycota</taxon>
        <taxon>Pezizomycotina</taxon>
        <taxon>Eurotiomycetes</taxon>
        <taxon>Eurotiomycetidae</taxon>
        <taxon>Eurotiales</taxon>
        <taxon>Aspergillaceae</taxon>
        <taxon>Penicillium</taxon>
    </lineage>
</organism>
<comment type="catalytic activity">
    <reaction evidence="1">
        <text>[E2 ubiquitin-conjugating enzyme]-S-ubiquitinyl-L-cysteine + [acceptor protein]-L-lysine = [E2 ubiquitin-conjugating enzyme]-L-cysteine + [acceptor protein]-N(6)-ubiquitinyl-L-lysine.</text>
        <dbReference type="EC" id="2.3.2.31"/>
    </reaction>
</comment>
<comment type="caution">
    <text evidence="12">The sequence shown here is derived from an EMBL/GenBank/DDBJ whole genome shotgun (WGS) entry which is preliminary data.</text>
</comment>
<evidence type="ECO:0000256" key="5">
    <source>
        <dbReference type="ARBA" id="ARBA00022737"/>
    </source>
</evidence>
<keyword evidence="5" id="KW-0677">Repeat</keyword>
<evidence type="ECO:0000259" key="11">
    <source>
        <dbReference type="PROSITE" id="PS51873"/>
    </source>
</evidence>
<proteinExistence type="predicted"/>
<dbReference type="SMART" id="SM00647">
    <property type="entry name" value="IBR"/>
    <property type="match status" value="2"/>
</dbReference>
<dbReference type="EMBL" id="JAPZBQ010000005">
    <property type="protein sequence ID" value="KAJ5329795.1"/>
    <property type="molecule type" value="Genomic_DNA"/>
</dbReference>
<dbReference type="InterPro" id="IPR044066">
    <property type="entry name" value="TRIAD_supradom"/>
</dbReference>
<dbReference type="CDD" id="cd20335">
    <property type="entry name" value="BRcat_RBR"/>
    <property type="match status" value="1"/>
</dbReference>
<keyword evidence="6 9" id="KW-0863">Zinc-finger</keyword>
<dbReference type="Proteomes" id="UP001147695">
    <property type="component" value="Unassembled WGS sequence"/>
</dbReference>
<evidence type="ECO:0000256" key="8">
    <source>
        <dbReference type="ARBA" id="ARBA00022833"/>
    </source>
</evidence>